<dbReference type="EMBL" id="JADGMS010000016">
    <property type="protein sequence ID" value="KAF9666681.1"/>
    <property type="molecule type" value="Genomic_DNA"/>
</dbReference>
<sequence>MIIMSFSRLVFASLIAFGLAAYAFGAAVLPADEVKALRDIAKTLGKTDWNFSADSCCGQWGWANPNAEEWSENAVSCNCTFSNGTICHVTSM</sequence>
<feature type="signal peptide" evidence="1">
    <location>
        <begin position="1"/>
        <end position="20"/>
    </location>
</feature>
<accession>A0A835MMR5</accession>
<feature type="chain" id="PRO_5032886238" evidence="1">
    <location>
        <begin position="21"/>
        <end position="92"/>
    </location>
</feature>
<evidence type="ECO:0000313" key="3">
    <source>
        <dbReference type="Proteomes" id="UP000657918"/>
    </source>
</evidence>
<organism evidence="2 3">
    <name type="scientific">Salix dunnii</name>
    <dbReference type="NCBI Taxonomy" id="1413687"/>
    <lineage>
        <taxon>Eukaryota</taxon>
        <taxon>Viridiplantae</taxon>
        <taxon>Streptophyta</taxon>
        <taxon>Embryophyta</taxon>
        <taxon>Tracheophyta</taxon>
        <taxon>Spermatophyta</taxon>
        <taxon>Magnoliopsida</taxon>
        <taxon>eudicotyledons</taxon>
        <taxon>Gunneridae</taxon>
        <taxon>Pentapetalae</taxon>
        <taxon>rosids</taxon>
        <taxon>fabids</taxon>
        <taxon>Malpighiales</taxon>
        <taxon>Salicaceae</taxon>
        <taxon>Saliceae</taxon>
        <taxon>Salix</taxon>
    </lineage>
</organism>
<dbReference type="OrthoDB" id="1897577at2759"/>
<name>A0A835MMR5_9ROSI</name>
<reference evidence="2 3" key="1">
    <citation type="submission" date="2020-10" db="EMBL/GenBank/DDBJ databases">
        <title>Plant Genome Project.</title>
        <authorList>
            <person name="Zhang R.-G."/>
        </authorList>
    </citation>
    <scope>NUCLEOTIDE SEQUENCE [LARGE SCALE GENOMIC DNA]</scope>
    <source>
        <strain evidence="2">FAFU-HL-1</strain>
        <tissue evidence="2">Leaf</tissue>
    </source>
</reference>
<keyword evidence="1" id="KW-0732">Signal</keyword>
<dbReference type="Proteomes" id="UP000657918">
    <property type="component" value="Chromosome 16"/>
</dbReference>
<evidence type="ECO:0000313" key="2">
    <source>
        <dbReference type="EMBL" id="KAF9666681.1"/>
    </source>
</evidence>
<keyword evidence="3" id="KW-1185">Reference proteome</keyword>
<dbReference type="AlphaFoldDB" id="A0A835MMR5"/>
<evidence type="ECO:0000256" key="1">
    <source>
        <dbReference type="SAM" id="SignalP"/>
    </source>
</evidence>
<gene>
    <name evidence="2" type="ORF">SADUNF_Sadunf16G0254000</name>
</gene>
<protein>
    <submittedName>
        <fullName evidence="2">Uncharacterized protein</fullName>
    </submittedName>
</protein>
<comment type="caution">
    <text evidence="2">The sequence shown here is derived from an EMBL/GenBank/DDBJ whole genome shotgun (WGS) entry which is preliminary data.</text>
</comment>
<proteinExistence type="predicted"/>